<dbReference type="PANTHER" id="PTHR43284">
    <property type="entry name" value="ASPARAGINE SYNTHETASE (GLUTAMINE-HYDROLYZING)"/>
    <property type="match status" value="1"/>
</dbReference>
<dbReference type="PANTHER" id="PTHR43284:SF1">
    <property type="entry name" value="ASPARAGINE SYNTHETASE"/>
    <property type="match status" value="1"/>
</dbReference>
<evidence type="ECO:0000256" key="4">
    <source>
        <dbReference type="ARBA" id="ARBA00022741"/>
    </source>
</evidence>
<keyword evidence="10" id="KW-1185">Reference proteome</keyword>
<dbReference type="Gene3D" id="3.60.20.10">
    <property type="entry name" value="Glutamine Phosphoribosylpyrophosphate, subunit 1, domain 1"/>
    <property type="match status" value="1"/>
</dbReference>
<dbReference type="Pfam" id="PF13537">
    <property type="entry name" value="GATase_7"/>
    <property type="match status" value="1"/>
</dbReference>
<gene>
    <name evidence="9" type="primary">asnB</name>
    <name evidence="9" type="ORF">GCM10023331_37560</name>
</gene>
<accession>A0ABP9DNM9</accession>
<dbReference type="Proteomes" id="UP001500298">
    <property type="component" value="Unassembled WGS sequence"/>
</dbReference>
<protein>
    <recommendedName>
        <fullName evidence="3">asparagine synthase (glutamine-hydrolyzing)</fullName>
        <ecNumber evidence="3">6.3.5.4</ecNumber>
    </recommendedName>
</protein>
<comment type="similarity">
    <text evidence="2">Belongs to the asparagine synthetase family.</text>
</comment>
<dbReference type="EMBL" id="BAABJX010000062">
    <property type="protein sequence ID" value="GAA4849373.1"/>
    <property type="molecule type" value="Genomic_DNA"/>
</dbReference>
<dbReference type="InterPro" id="IPR006426">
    <property type="entry name" value="Asn_synth_AEB"/>
</dbReference>
<keyword evidence="5" id="KW-0067">ATP-binding</keyword>
<dbReference type="InterPro" id="IPR033738">
    <property type="entry name" value="AsnB_N"/>
</dbReference>
<comment type="pathway">
    <text evidence="1">Amino-acid biosynthesis; L-asparagine biosynthesis; L-asparagine from L-aspartate (L-Gln route): step 1/1.</text>
</comment>
<dbReference type="InterPro" id="IPR014729">
    <property type="entry name" value="Rossmann-like_a/b/a_fold"/>
</dbReference>
<organism evidence="9 10">
    <name type="scientific">Algivirga pacifica</name>
    <dbReference type="NCBI Taxonomy" id="1162670"/>
    <lineage>
        <taxon>Bacteria</taxon>
        <taxon>Pseudomonadati</taxon>
        <taxon>Bacteroidota</taxon>
        <taxon>Cytophagia</taxon>
        <taxon>Cytophagales</taxon>
        <taxon>Flammeovirgaceae</taxon>
        <taxon>Algivirga</taxon>
    </lineage>
</organism>
<dbReference type="CDD" id="cd01991">
    <property type="entry name" value="Asn_synthase_B_C"/>
    <property type="match status" value="1"/>
</dbReference>
<dbReference type="Pfam" id="PF00733">
    <property type="entry name" value="Asn_synthase"/>
    <property type="match status" value="1"/>
</dbReference>
<dbReference type="PROSITE" id="PS51278">
    <property type="entry name" value="GATASE_TYPE_2"/>
    <property type="match status" value="1"/>
</dbReference>
<feature type="domain" description="Glutamine amidotransferase type-2" evidence="8">
    <location>
        <begin position="2"/>
        <end position="213"/>
    </location>
</feature>
<keyword evidence="4" id="KW-0547">Nucleotide-binding</keyword>
<dbReference type="InterPro" id="IPR051786">
    <property type="entry name" value="ASN_synthetase/amidase"/>
</dbReference>
<evidence type="ECO:0000256" key="3">
    <source>
        <dbReference type="ARBA" id="ARBA00012737"/>
    </source>
</evidence>
<dbReference type="PIRSF" id="PIRSF001589">
    <property type="entry name" value="Asn_synthetase_glu-h"/>
    <property type="match status" value="1"/>
</dbReference>
<evidence type="ECO:0000256" key="6">
    <source>
        <dbReference type="ARBA" id="ARBA00022962"/>
    </source>
</evidence>
<dbReference type="SUPFAM" id="SSF56235">
    <property type="entry name" value="N-terminal nucleophile aminohydrolases (Ntn hydrolases)"/>
    <property type="match status" value="1"/>
</dbReference>
<keyword evidence="6" id="KW-0315">Glutamine amidotransferase</keyword>
<dbReference type="SUPFAM" id="SSF52402">
    <property type="entry name" value="Adenine nucleotide alpha hydrolases-like"/>
    <property type="match status" value="1"/>
</dbReference>
<evidence type="ECO:0000313" key="9">
    <source>
        <dbReference type="EMBL" id="GAA4849373.1"/>
    </source>
</evidence>
<dbReference type="InterPro" id="IPR001962">
    <property type="entry name" value="Asn_synthase"/>
</dbReference>
<dbReference type="EC" id="6.3.5.4" evidence="3"/>
<reference evidence="10" key="1">
    <citation type="journal article" date="2019" name="Int. J. Syst. Evol. Microbiol.">
        <title>The Global Catalogue of Microorganisms (GCM) 10K type strain sequencing project: providing services to taxonomists for standard genome sequencing and annotation.</title>
        <authorList>
            <consortium name="The Broad Institute Genomics Platform"/>
            <consortium name="The Broad Institute Genome Sequencing Center for Infectious Disease"/>
            <person name="Wu L."/>
            <person name="Ma J."/>
        </authorList>
    </citation>
    <scope>NUCLEOTIDE SEQUENCE [LARGE SCALE GENOMIC DNA]</scope>
    <source>
        <strain evidence="10">JCM 18326</strain>
    </source>
</reference>
<dbReference type="NCBIfam" id="TIGR01536">
    <property type="entry name" value="asn_synth_AEB"/>
    <property type="match status" value="1"/>
</dbReference>
<comment type="caution">
    <text evidence="9">The sequence shown here is derived from an EMBL/GenBank/DDBJ whole genome shotgun (WGS) entry which is preliminary data.</text>
</comment>
<name>A0ABP9DNM9_9BACT</name>
<dbReference type="RefSeq" id="WP_345374656.1">
    <property type="nucleotide sequence ID" value="NZ_BAABJX010000062.1"/>
</dbReference>
<dbReference type="Gene3D" id="3.40.50.620">
    <property type="entry name" value="HUPs"/>
    <property type="match status" value="1"/>
</dbReference>
<dbReference type="CDD" id="cd00712">
    <property type="entry name" value="AsnB"/>
    <property type="match status" value="1"/>
</dbReference>
<evidence type="ECO:0000256" key="5">
    <source>
        <dbReference type="ARBA" id="ARBA00022840"/>
    </source>
</evidence>
<sequence>MCGITGAFAFNEIGRLYQIGVHESNNRMAHRGPDAGNLYNSQFVSLGHRRLSIIDLSNAANQPMQDSTGRYRIVFNGEIYNFQELRQQLEKKGVLFQTQSDTEVLLEMYIHYGKACLSQLHGFFAFAIYDEKEESLFIGRDRMGIKPLVYYYDEDKFLFASEMNALLAHNIPKNINYSALHLYFQLSYIPAPHTIYEGIHKLMPGHYMEVRKKEVSIEPYYTLEDTSEKSIISSYEDAQQKLLTLLESSVQERLISDVPLGAFLSGGIDSSGIVAMASRHTQHLNTFSIGYQDEPHFDETHYAQLVAKKYQTNHTVFQLGKEDLSAHLFDLMDHFGEPFADSSALPLYILCKETRKHATVALSGDGGDELFAGYNKYQGAFRARYPQMIEKAVQFSAPFLKLLPQNRNNALGNTVRQLRKFAKSMSLTPQEQYWFLSSWRSEIDSLNLFQTNIQEKIQNGTYQKDKQEYTKAIHGKGINDILAADIKLLLPNDMLYKVDSMSMANSLEVRVPFLDHQLAEFAFSLPTSYKVDRHMKKRILQDALRPYLPEEIYNRPKKGFEVPLMGSYKTTLKSWVEQLLDDTFVKEQGIFNPSVIRSIREQVFKSNNYDQNQVWALLIFQHWWKKQ</sequence>
<evidence type="ECO:0000256" key="7">
    <source>
        <dbReference type="ARBA" id="ARBA00048741"/>
    </source>
</evidence>
<evidence type="ECO:0000313" key="10">
    <source>
        <dbReference type="Proteomes" id="UP001500298"/>
    </source>
</evidence>
<proteinExistence type="inferred from homology"/>
<evidence type="ECO:0000259" key="8">
    <source>
        <dbReference type="PROSITE" id="PS51278"/>
    </source>
</evidence>
<evidence type="ECO:0000256" key="1">
    <source>
        <dbReference type="ARBA" id="ARBA00005187"/>
    </source>
</evidence>
<dbReference type="InterPro" id="IPR029055">
    <property type="entry name" value="Ntn_hydrolases_N"/>
</dbReference>
<comment type="catalytic activity">
    <reaction evidence="7">
        <text>L-aspartate + L-glutamine + ATP + H2O = L-asparagine + L-glutamate + AMP + diphosphate + H(+)</text>
        <dbReference type="Rhea" id="RHEA:12228"/>
        <dbReference type="ChEBI" id="CHEBI:15377"/>
        <dbReference type="ChEBI" id="CHEBI:15378"/>
        <dbReference type="ChEBI" id="CHEBI:29985"/>
        <dbReference type="ChEBI" id="CHEBI:29991"/>
        <dbReference type="ChEBI" id="CHEBI:30616"/>
        <dbReference type="ChEBI" id="CHEBI:33019"/>
        <dbReference type="ChEBI" id="CHEBI:58048"/>
        <dbReference type="ChEBI" id="CHEBI:58359"/>
        <dbReference type="ChEBI" id="CHEBI:456215"/>
        <dbReference type="EC" id="6.3.5.4"/>
    </reaction>
</comment>
<evidence type="ECO:0000256" key="2">
    <source>
        <dbReference type="ARBA" id="ARBA00005752"/>
    </source>
</evidence>
<dbReference type="InterPro" id="IPR017932">
    <property type="entry name" value="GATase_2_dom"/>
</dbReference>